<evidence type="ECO:0000313" key="1">
    <source>
        <dbReference type="EMBL" id="GIY98752.1"/>
    </source>
</evidence>
<dbReference type="AlphaFoldDB" id="A0AAV4XUD1"/>
<gene>
    <name evidence="1" type="ORF">CEXT_521601</name>
</gene>
<proteinExistence type="predicted"/>
<dbReference type="Proteomes" id="UP001054945">
    <property type="component" value="Unassembled WGS sequence"/>
</dbReference>
<keyword evidence="2" id="KW-1185">Reference proteome</keyword>
<protein>
    <submittedName>
        <fullName evidence="1">Uncharacterized protein</fullName>
    </submittedName>
</protein>
<accession>A0AAV4XUD1</accession>
<dbReference type="EMBL" id="BPLR01000960">
    <property type="protein sequence ID" value="GIY98752.1"/>
    <property type="molecule type" value="Genomic_DNA"/>
</dbReference>
<evidence type="ECO:0000313" key="2">
    <source>
        <dbReference type="Proteomes" id="UP001054945"/>
    </source>
</evidence>
<comment type="caution">
    <text evidence="1">The sequence shown here is derived from an EMBL/GenBank/DDBJ whole genome shotgun (WGS) entry which is preliminary data.</text>
</comment>
<reference evidence="1 2" key="1">
    <citation type="submission" date="2021-06" db="EMBL/GenBank/DDBJ databases">
        <title>Caerostris extrusa draft genome.</title>
        <authorList>
            <person name="Kono N."/>
            <person name="Arakawa K."/>
        </authorList>
    </citation>
    <scope>NUCLEOTIDE SEQUENCE [LARGE SCALE GENOMIC DNA]</scope>
</reference>
<organism evidence="1 2">
    <name type="scientific">Caerostris extrusa</name>
    <name type="common">Bark spider</name>
    <name type="synonym">Caerostris bankana</name>
    <dbReference type="NCBI Taxonomy" id="172846"/>
    <lineage>
        <taxon>Eukaryota</taxon>
        <taxon>Metazoa</taxon>
        <taxon>Ecdysozoa</taxon>
        <taxon>Arthropoda</taxon>
        <taxon>Chelicerata</taxon>
        <taxon>Arachnida</taxon>
        <taxon>Araneae</taxon>
        <taxon>Araneomorphae</taxon>
        <taxon>Entelegynae</taxon>
        <taxon>Araneoidea</taxon>
        <taxon>Araneidae</taxon>
        <taxon>Caerostris</taxon>
    </lineage>
</organism>
<name>A0AAV4XUD1_CAEEX</name>
<sequence>MLILVSHPKCTTIITKGVGISNTLHVFAHGHIPFIFNAKSNLMYMLPTRIINDSVLVYPCIMDECCSLSDESICDLNLNRYFQHLWLENITKEDV</sequence>